<dbReference type="OrthoDB" id="6105938at2759"/>
<evidence type="ECO:0000313" key="2">
    <source>
        <dbReference type="EMBL" id="PSR99431.1"/>
    </source>
</evidence>
<sequence>MELTLLSQGHKKLPIHLTYGSRFFSIRTSLLAQAVNANLSPTPLSRETHSLITSTGQRPLTNSQKKIIIMSLLHAAVLRAALNESDTSPPSSTFREKWDEIAASQDLKPGSPEFNVWSQQRTLAGHERLHELFFEGRSELEGFKAMCKRIGIERSPGTVVECCQALKDNLINIYDLIDAVETREEVLVWPIEQWNQFAKYTLLPENCYNLYEAKKSKILRCFLQRLRGRRGRGALDQRGGTYSLRGLPMVNLALMKSKHGRSEFGRPVAHRRSKLICFLPTVHQPPTAPQSSKDAVVDRADSTDNVDVNDSEDKCGDDVEKEVEAGILSWVSDDVEFDPSDIENGQSESADEQETNEPLIEAPTFTREPRTKRQRSPAPEWLFQAPNPKRVTIWNTTSSQAFSLRPSAADEMRKASRTQESLWLASSTPAGKSSLRTAMSFAVDPEDDFAPPPSAQPS</sequence>
<feature type="region of interest" description="Disordered" evidence="1">
    <location>
        <begin position="405"/>
        <end position="430"/>
    </location>
</feature>
<dbReference type="STRING" id="2025994.A0A2T3AIV6"/>
<keyword evidence="3" id="KW-1185">Reference proteome</keyword>
<organism evidence="2 3">
    <name type="scientific">Coniella lustricola</name>
    <dbReference type="NCBI Taxonomy" id="2025994"/>
    <lineage>
        <taxon>Eukaryota</taxon>
        <taxon>Fungi</taxon>
        <taxon>Dikarya</taxon>
        <taxon>Ascomycota</taxon>
        <taxon>Pezizomycotina</taxon>
        <taxon>Sordariomycetes</taxon>
        <taxon>Sordariomycetidae</taxon>
        <taxon>Diaporthales</taxon>
        <taxon>Schizoparmaceae</taxon>
        <taxon>Coniella</taxon>
    </lineage>
</organism>
<evidence type="ECO:0000256" key="1">
    <source>
        <dbReference type="SAM" id="MobiDB-lite"/>
    </source>
</evidence>
<dbReference type="Proteomes" id="UP000241462">
    <property type="component" value="Unassembled WGS sequence"/>
</dbReference>
<reference evidence="2 3" key="1">
    <citation type="journal article" date="2018" name="Mycol. Prog.">
        <title>Coniella lustricola, a new species from submerged detritus.</title>
        <authorList>
            <person name="Raudabaugh D.B."/>
            <person name="Iturriaga T."/>
            <person name="Carver A."/>
            <person name="Mondo S."/>
            <person name="Pangilinan J."/>
            <person name="Lipzen A."/>
            <person name="He G."/>
            <person name="Amirebrahimi M."/>
            <person name="Grigoriev I.V."/>
            <person name="Miller A.N."/>
        </authorList>
    </citation>
    <scope>NUCLEOTIDE SEQUENCE [LARGE SCALE GENOMIC DNA]</scope>
    <source>
        <strain evidence="2 3">B22-T-1</strain>
    </source>
</reference>
<feature type="compositionally biased region" description="Polar residues" evidence="1">
    <location>
        <begin position="418"/>
        <end position="430"/>
    </location>
</feature>
<accession>A0A2T3AIV6</accession>
<feature type="region of interest" description="Disordered" evidence="1">
    <location>
        <begin position="336"/>
        <end position="358"/>
    </location>
</feature>
<proteinExistence type="predicted"/>
<dbReference type="EMBL" id="KZ678384">
    <property type="protein sequence ID" value="PSR99431.1"/>
    <property type="molecule type" value="Genomic_DNA"/>
</dbReference>
<feature type="region of interest" description="Disordered" evidence="1">
    <location>
        <begin position="282"/>
        <end position="318"/>
    </location>
</feature>
<name>A0A2T3AIV6_9PEZI</name>
<dbReference type="PANTHER" id="PTHR38846:SF1">
    <property type="entry name" value="C3H1-TYPE DOMAIN-CONTAINING PROTEIN"/>
    <property type="match status" value="1"/>
</dbReference>
<protein>
    <submittedName>
        <fullName evidence="2">Uncharacterized protein</fullName>
    </submittedName>
</protein>
<gene>
    <name evidence="2" type="ORF">BD289DRAFT_39938</name>
</gene>
<dbReference type="PANTHER" id="PTHR38846">
    <property type="entry name" value="C3H1-TYPE DOMAIN-CONTAINING PROTEIN"/>
    <property type="match status" value="1"/>
</dbReference>
<dbReference type="AlphaFoldDB" id="A0A2T3AIV6"/>
<dbReference type="InParanoid" id="A0A2T3AIV6"/>
<evidence type="ECO:0000313" key="3">
    <source>
        <dbReference type="Proteomes" id="UP000241462"/>
    </source>
</evidence>